<gene>
    <name evidence="2" type="ORF">ACFQ21_01190</name>
</gene>
<feature type="transmembrane region" description="Helical" evidence="1">
    <location>
        <begin position="125"/>
        <end position="144"/>
    </location>
</feature>
<evidence type="ECO:0000313" key="2">
    <source>
        <dbReference type="EMBL" id="MFD0997891.1"/>
    </source>
</evidence>
<keyword evidence="1" id="KW-0812">Transmembrane</keyword>
<sequence>MLKKYYGTYGGILIGGLYGLLMRIVFGLNFKGDFADLFSITFVWILPIVVGLSSLIFSSKEDLQSIGVRVSRPVLAVLTFFILCYWTGHEDIICILIISIPFLLVAGISGVILGSTVLRYRQRNGILYSVFFIPLVAGLIEPTIPTPTEKYETTSSIIINANKEVIWKSIVRVREISNGEYEKGFFNLAGIPRPLYAELDKDTLGGERIGHFEGGLKFQENIIEWNKDNLITFDIKIIPSSSNRTIFERHMLNGEHFKFLKATYCLKQVSKNKTELLLTTMYQLDTKINFYGEFWGHQLLTDFQDRLIKVIKTRCEK</sequence>
<organism evidence="2 3">
    <name type="scientific">Ohtaekwangia kribbensis</name>
    <dbReference type="NCBI Taxonomy" id="688913"/>
    <lineage>
        <taxon>Bacteria</taxon>
        <taxon>Pseudomonadati</taxon>
        <taxon>Bacteroidota</taxon>
        <taxon>Cytophagia</taxon>
        <taxon>Cytophagales</taxon>
        <taxon>Fulvivirgaceae</taxon>
        <taxon>Ohtaekwangia</taxon>
    </lineage>
</organism>
<evidence type="ECO:0000256" key="1">
    <source>
        <dbReference type="SAM" id="Phobius"/>
    </source>
</evidence>
<feature type="transmembrane region" description="Helical" evidence="1">
    <location>
        <begin position="70"/>
        <end position="89"/>
    </location>
</feature>
<protein>
    <recommendedName>
        <fullName evidence="4">Polyketide cyclase / dehydrase and lipid transport</fullName>
    </recommendedName>
</protein>
<proteinExistence type="predicted"/>
<dbReference type="RefSeq" id="WP_377573634.1">
    <property type="nucleotide sequence ID" value="NZ_JBHTKA010000001.1"/>
</dbReference>
<keyword evidence="1" id="KW-0472">Membrane</keyword>
<keyword evidence="3" id="KW-1185">Reference proteome</keyword>
<evidence type="ECO:0000313" key="3">
    <source>
        <dbReference type="Proteomes" id="UP001597112"/>
    </source>
</evidence>
<dbReference type="EMBL" id="JBHTKA010000001">
    <property type="protein sequence ID" value="MFD0997891.1"/>
    <property type="molecule type" value="Genomic_DNA"/>
</dbReference>
<reference evidence="3" key="1">
    <citation type="journal article" date="2019" name="Int. J. Syst. Evol. Microbiol.">
        <title>The Global Catalogue of Microorganisms (GCM) 10K type strain sequencing project: providing services to taxonomists for standard genome sequencing and annotation.</title>
        <authorList>
            <consortium name="The Broad Institute Genomics Platform"/>
            <consortium name="The Broad Institute Genome Sequencing Center for Infectious Disease"/>
            <person name="Wu L."/>
            <person name="Ma J."/>
        </authorList>
    </citation>
    <scope>NUCLEOTIDE SEQUENCE [LARGE SCALE GENOMIC DNA]</scope>
    <source>
        <strain evidence="3">CCUG 58938</strain>
    </source>
</reference>
<keyword evidence="1" id="KW-1133">Transmembrane helix</keyword>
<feature type="transmembrane region" description="Helical" evidence="1">
    <location>
        <begin position="38"/>
        <end position="58"/>
    </location>
</feature>
<feature type="transmembrane region" description="Helical" evidence="1">
    <location>
        <begin position="7"/>
        <end position="26"/>
    </location>
</feature>
<evidence type="ECO:0008006" key="4">
    <source>
        <dbReference type="Google" id="ProtNLM"/>
    </source>
</evidence>
<feature type="transmembrane region" description="Helical" evidence="1">
    <location>
        <begin position="95"/>
        <end position="118"/>
    </location>
</feature>
<name>A0ABW3JY78_9BACT</name>
<dbReference type="Proteomes" id="UP001597112">
    <property type="component" value="Unassembled WGS sequence"/>
</dbReference>
<comment type="caution">
    <text evidence="2">The sequence shown here is derived from an EMBL/GenBank/DDBJ whole genome shotgun (WGS) entry which is preliminary data.</text>
</comment>
<accession>A0ABW3JY78</accession>